<dbReference type="PROSITE" id="PS00300">
    <property type="entry name" value="SRP54"/>
    <property type="match status" value="1"/>
</dbReference>
<dbReference type="EC" id="3.6.5.4" evidence="9"/>
<comment type="subunit">
    <text evidence="9">Part of the signal recognition particle protein translocation system, which is composed of SRP and FtsY.</text>
</comment>
<dbReference type="InterPro" id="IPR004780">
    <property type="entry name" value="SRP"/>
</dbReference>
<comment type="similarity">
    <text evidence="1 9">Belongs to the GTP-binding SRP family. SRP54 subfamily.</text>
</comment>
<dbReference type="Pfam" id="PF00448">
    <property type="entry name" value="SRP54"/>
    <property type="match status" value="1"/>
</dbReference>
<feature type="binding site" evidence="9">
    <location>
        <begin position="191"/>
        <end position="195"/>
    </location>
    <ligand>
        <name>GTP</name>
        <dbReference type="ChEBI" id="CHEBI:37565"/>
    </ligand>
</feature>
<keyword evidence="3 9" id="KW-0378">Hydrolase</keyword>
<evidence type="ECO:0000256" key="1">
    <source>
        <dbReference type="ARBA" id="ARBA00005450"/>
    </source>
</evidence>
<dbReference type="InterPro" id="IPR000897">
    <property type="entry name" value="SRP54_GTPase_dom"/>
</dbReference>
<feature type="binding site" evidence="9">
    <location>
        <begin position="108"/>
        <end position="115"/>
    </location>
    <ligand>
        <name>GTP</name>
        <dbReference type="ChEBI" id="CHEBI:37565"/>
    </ligand>
</feature>
<dbReference type="AlphaFoldDB" id="A0A1G6RZE9"/>
<organism evidence="11 12">
    <name type="scientific">Peptococcus niger</name>
    <dbReference type="NCBI Taxonomy" id="2741"/>
    <lineage>
        <taxon>Bacteria</taxon>
        <taxon>Bacillati</taxon>
        <taxon>Bacillota</taxon>
        <taxon>Clostridia</taxon>
        <taxon>Eubacteriales</taxon>
        <taxon>Peptococcaceae</taxon>
        <taxon>Peptococcus</taxon>
    </lineage>
</organism>
<evidence type="ECO:0000256" key="6">
    <source>
        <dbReference type="ARBA" id="ARBA00023135"/>
    </source>
</evidence>
<dbReference type="SUPFAM" id="SSF52540">
    <property type="entry name" value="P-loop containing nucleoside triphosphate hydrolases"/>
    <property type="match status" value="1"/>
</dbReference>
<dbReference type="PANTHER" id="PTHR11564">
    <property type="entry name" value="SIGNAL RECOGNITION PARTICLE 54K PROTEIN SRP54"/>
    <property type="match status" value="1"/>
</dbReference>
<evidence type="ECO:0000256" key="7">
    <source>
        <dbReference type="ARBA" id="ARBA00023274"/>
    </source>
</evidence>
<dbReference type="GO" id="GO:0003924">
    <property type="term" value="F:GTPase activity"/>
    <property type="evidence" value="ECO:0007669"/>
    <property type="project" value="UniProtKB-UniRule"/>
</dbReference>
<keyword evidence="2 9" id="KW-0547">Nucleotide-binding</keyword>
<sequence>MAFDGLADRLQDVFSKITGKGKISEADLKDVLKEVRLALLEADVNYKVVKSFVAHIKDRALGSEVMESLTPGQQVVKIVHDELTQLMGGEQEKIQIASQPPTVIMMVGLQGSGKTTTSGKLARYMRDKMKKRPLLVACDVYRPAAVKQLEVLGDQLDIPVYSEGTDESPVDIAVRAREHARSHNNDVVILDTAGRLHIDAALMEELEGIKAAVDPSEILLVIDAMTGQDAVSVADGFNETLAITGLVLTKLDGDTRGGAALSVKEVTGCPIKFIGMGEKLDALEPFHPDRMANRILGMGDVLTLIDKAQEAFDEEEAQKIQERIINQSFTLEDYLAQMTQMQQMGDMDSLLEMVPGLNKKALKNVKIDAREMERSKAVILSMTKAERQSPKIINGSRRKRIAAGAGVRVQDVNRLLKQFDQSQTLMKQLTQMAGGKGGKKKRLPFFGL</sequence>
<dbReference type="InterPro" id="IPR013822">
    <property type="entry name" value="Signal_recog_particl_SRP54_hlx"/>
</dbReference>
<keyword evidence="9" id="KW-0963">Cytoplasm</keyword>
<evidence type="ECO:0000256" key="5">
    <source>
        <dbReference type="ARBA" id="ARBA00023134"/>
    </source>
</evidence>
<evidence type="ECO:0000256" key="2">
    <source>
        <dbReference type="ARBA" id="ARBA00022741"/>
    </source>
</evidence>
<dbReference type="GO" id="GO:0006614">
    <property type="term" value="P:SRP-dependent cotranslational protein targeting to membrane"/>
    <property type="evidence" value="ECO:0007669"/>
    <property type="project" value="InterPro"/>
</dbReference>
<evidence type="ECO:0000256" key="3">
    <source>
        <dbReference type="ARBA" id="ARBA00022801"/>
    </source>
</evidence>
<dbReference type="GO" id="GO:0048500">
    <property type="term" value="C:signal recognition particle"/>
    <property type="evidence" value="ECO:0007669"/>
    <property type="project" value="UniProtKB-UniRule"/>
</dbReference>
<dbReference type="InterPro" id="IPR003593">
    <property type="entry name" value="AAA+_ATPase"/>
</dbReference>
<dbReference type="STRING" id="2741.SAMN04489866_101167"/>
<dbReference type="FunFam" id="3.40.50.300:FF:000022">
    <property type="entry name" value="Signal recognition particle 54 kDa subunit"/>
    <property type="match status" value="1"/>
</dbReference>
<dbReference type="Gene3D" id="1.20.120.140">
    <property type="entry name" value="Signal recognition particle SRP54, nucleotide-binding domain"/>
    <property type="match status" value="1"/>
</dbReference>
<comment type="catalytic activity">
    <reaction evidence="8 9">
        <text>GTP + H2O = GDP + phosphate + H(+)</text>
        <dbReference type="Rhea" id="RHEA:19669"/>
        <dbReference type="ChEBI" id="CHEBI:15377"/>
        <dbReference type="ChEBI" id="CHEBI:15378"/>
        <dbReference type="ChEBI" id="CHEBI:37565"/>
        <dbReference type="ChEBI" id="CHEBI:43474"/>
        <dbReference type="ChEBI" id="CHEBI:58189"/>
        <dbReference type="EC" id="3.6.5.4"/>
    </reaction>
</comment>
<accession>A0A1G6RZE9</accession>
<evidence type="ECO:0000313" key="11">
    <source>
        <dbReference type="EMBL" id="SDD09781.1"/>
    </source>
</evidence>
<dbReference type="SMART" id="SM00962">
    <property type="entry name" value="SRP54"/>
    <property type="match status" value="1"/>
</dbReference>
<dbReference type="InterPro" id="IPR042101">
    <property type="entry name" value="SRP54_N_sf"/>
</dbReference>
<protein>
    <recommendedName>
        <fullName evidence="9">Signal recognition particle protein</fullName>
        <ecNumber evidence="9">3.6.5.4</ecNumber>
    </recommendedName>
    <alternativeName>
        <fullName evidence="9">Fifty-four homolog</fullName>
    </alternativeName>
</protein>
<reference evidence="11 12" key="1">
    <citation type="submission" date="2016-10" db="EMBL/GenBank/DDBJ databases">
        <authorList>
            <person name="de Groot N.N."/>
        </authorList>
    </citation>
    <scope>NUCLEOTIDE SEQUENCE [LARGE SCALE GENOMIC DNA]</scope>
    <source>
        <strain evidence="11 12">DSM 20475</strain>
    </source>
</reference>
<dbReference type="SMART" id="SM00963">
    <property type="entry name" value="SRP54_N"/>
    <property type="match status" value="1"/>
</dbReference>
<evidence type="ECO:0000313" key="12">
    <source>
        <dbReference type="Proteomes" id="UP000198995"/>
    </source>
</evidence>
<dbReference type="Proteomes" id="UP000198995">
    <property type="component" value="Unassembled WGS sequence"/>
</dbReference>
<dbReference type="PANTHER" id="PTHR11564:SF5">
    <property type="entry name" value="SIGNAL RECOGNITION PARTICLE SUBUNIT SRP54"/>
    <property type="match status" value="1"/>
</dbReference>
<comment type="function">
    <text evidence="9">Involved in targeting and insertion of nascent membrane proteins into the cytoplasmic membrane. Binds to the hydrophobic signal sequence of the ribosome-nascent chain (RNC) as it emerges from the ribosomes. The SRP-RNC complex is then targeted to the cytoplasmic membrane where it interacts with the SRP receptor FtsY.</text>
</comment>
<keyword evidence="12" id="KW-1185">Reference proteome</keyword>
<dbReference type="SUPFAM" id="SSF47446">
    <property type="entry name" value="Signal peptide-binding domain"/>
    <property type="match status" value="1"/>
</dbReference>
<dbReference type="RefSeq" id="WP_091790860.1">
    <property type="nucleotide sequence ID" value="NZ_FNAF01000001.1"/>
</dbReference>
<gene>
    <name evidence="9" type="primary">ffh</name>
    <name evidence="11" type="ORF">SAMN04489866_101167</name>
</gene>
<dbReference type="Pfam" id="PF02978">
    <property type="entry name" value="SRP_SPB"/>
    <property type="match status" value="1"/>
</dbReference>
<evidence type="ECO:0000256" key="8">
    <source>
        <dbReference type="ARBA" id="ARBA00048027"/>
    </source>
</evidence>
<dbReference type="Gene3D" id="3.40.50.300">
    <property type="entry name" value="P-loop containing nucleotide triphosphate hydrolases"/>
    <property type="match status" value="1"/>
</dbReference>
<keyword evidence="4 9" id="KW-0694">RNA-binding</keyword>
<keyword evidence="6 9" id="KW-0733">Signal recognition particle</keyword>
<dbReference type="InterPro" id="IPR022941">
    <property type="entry name" value="SRP54"/>
</dbReference>
<dbReference type="Gene3D" id="1.10.260.30">
    <property type="entry name" value="Signal recognition particle, SRP54 subunit, M-domain"/>
    <property type="match status" value="1"/>
</dbReference>
<dbReference type="EMBL" id="FNAF01000001">
    <property type="protein sequence ID" value="SDD09781.1"/>
    <property type="molecule type" value="Genomic_DNA"/>
</dbReference>
<dbReference type="NCBIfam" id="TIGR00959">
    <property type="entry name" value="ffh"/>
    <property type="match status" value="1"/>
</dbReference>
<dbReference type="OrthoDB" id="9804720at2"/>
<proteinExistence type="inferred from homology"/>
<dbReference type="InterPro" id="IPR027417">
    <property type="entry name" value="P-loop_NTPase"/>
</dbReference>
<dbReference type="CDD" id="cd18539">
    <property type="entry name" value="SRP_G"/>
    <property type="match status" value="1"/>
</dbReference>
<evidence type="ECO:0000256" key="9">
    <source>
        <dbReference type="HAMAP-Rule" id="MF_00306"/>
    </source>
</evidence>
<feature type="binding site" evidence="9">
    <location>
        <begin position="249"/>
        <end position="252"/>
    </location>
    <ligand>
        <name>GTP</name>
        <dbReference type="ChEBI" id="CHEBI:37565"/>
    </ligand>
</feature>
<dbReference type="Pfam" id="PF02881">
    <property type="entry name" value="SRP54_N"/>
    <property type="match status" value="1"/>
</dbReference>
<feature type="domain" description="SRP54-type proteins GTP-binding" evidence="10">
    <location>
        <begin position="270"/>
        <end position="283"/>
    </location>
</feature>
<dbReference type="GO" id="GO:0008312">
    <property type="term" value="F:7S RNA binding"/>
    <property type="evidence" value="ECO:0007669"/>
    <property type="project" value="InterPro"/>
</dbReference>
<name>A0A1G6RZE9_PEPNI</name>
<dbReference type="HAMAP" id="MF_00306">
    <property type="entry name" value="SRP54"/>
    <property type="match status" value="1"/>
</dbReference>
<dbReference type="GO" id="GO:0005525">
    <property type="term" value="F:GTP binding"/>
    <property type="evidence" value="ECO:0007669"/>
    <property type="project" value="UniProtKB-UniRule"/>
</dbReference>
<dbReference type="InterPro" id="IPR036891">
    <property type="entry name" value="Signal_recog_part_SRP54_M_sf"/>
</dbReference>
<keyword evidence="7 9" id="KW-0687">Ribonucleoprotein</keyword>
<comment type="domain">
    <text evidence="9">Composed of three domains: the N-terminal N domain, which is responsible for interactions with the ribosome, the central G domain, which binds GTP, and the C-terminal M domain, which binds the RNA and the signal sequence of the RNC.</text>
</comment>
<dbReference type="SMART" id="SM00382">
    <property type="entry name" value="AAA"/>
    <property type="match status" value="1"/>
</dbReference>
<evidence type="ECO:0000256" key="4">
    <source>
        <dbReference type="ARBA" id="ARBA00022884"/>
    </source>
</evidence>
<dbReference type="InterPro" id="IPR004125">
    <property type="entry name" value="Signal_recog_particle_SRP54_M"/>
</dbReference>
<keyword evidence="5 9" id="KW-0342">GTP-binding</keyword>
<evidence type="ECO:0000259" key="10">
    <source>
        <dbReference type="PROSITE" id="PS00300"/>
    </source>
</evidence>
<comment type="subcellular location">
    <subcellularLocation>
        <location evidence="9">Cytoplasm</location>
    </subcellularLocation>
    <text evidence="9">The SRP-RNC complex is targeted to the cytoplasmic membrane.</text>
</comment>